<feature type="region of interest" description="Disordered" evidence="12">
    <location>
        <begin position="331"/>
        <end position="386"/>
    </location>
</feature>
<evidence type="ECO:0000256" key="11">
    <source>
        <dbReference type="ARBA" id="ARBA00051074"/>
    </source>
</evidence>
<feature type="transmembrane region" description="Helical" evidence="13">
    <location>
        <begin position="98"/>
        <end position="121"/>
    </location>
</feature>
<evidence type="ECO:0000256" key="13">
    <source>
        <dbReference type="SAM" id="Phobius"/>
    </source>
</evidence>
<dbReference type="InterPro" id="IPR003663">
    <property type="entry name" value="Sugar/inositol_transpt"/>
</dbReference>
<feature type="transmembrane region" description="Helical" evidence="13">
    <location>
        <begin position="163"/>
        <end position="186"/>
    </location>
</feature>
<dbReference type="InterPro" id="IPR036259">
    <property type="entry name" value="MFS_trans_sf"/>
</dbReference>
<dbReference type="PANTHER" id="PTHR48020">
    <property type="entry name" value="PROTON MYO-INOSITOL COTRANSPORTER"/>
    <property type="match status" value="1"/>
</dbReference>
<dbReference type="Pfam" id="PF00083">
    <property type="entry name" value="Sugar_tr"/>
    <property type="match status" value="2"/>
</dbReference>
<keyword evidence="9 13" id="KW-0472">Membrane</keyword>
<evidence type="ECO:0000256" key="2">
    <source>
        <dbReference type="ARBA" id="ARBA00010992"/>
    </source>
</evidence>
<dbReference type="PROSITE" id="PS00217">
    <property type="entry name" value="SUGAR_TRANSPORT_2"/>
    <property type="match status" value="1"/>
</dbReference>
<comment type="subcellular location">
    <subcellularLocation>
        <location evidence="1">Vacuole membrane</location>
        <topology evidence="1">Multi-pass membrane protein</topology>
    </subcellularLocation>
</comment>
<dbReference type="InterPro" id="IPR050814">
    <property type="entry name" value="Myo-inositol_Transporter"/>
</dbReference>
<feature type="transmembrane region" description="Helical" evidence="13">
    <location>
        <begin position="643"/>
        <end position="663"/>
    </location>
</feature>
<evidence type="ECO:0000259" key="14">
    <source>
        <dbReference type="PROSITE" id="PS50850"/>
    </source>
</evidence>
<comment type="catalytic activity">
    <reaction evidence="10">
        <text>D-glucose(out) + H(+)(in) = D-glucose(in) + H(+)(out)</text>
        <dbReference type="Rhea" id="RHEA:73203"/>
        <dbReference type="ChEBI" id="CHEBI:4167"/>
        <dbReference type="ChEBI" id="CHEBI:15378"/>
    </reaction>
    <physiologicalReaction direction="left-to-right" evidence="10">
        <dbReference type="Rhea" id="RHEA:73204"/>
    </physiologicalReaction>
</comment>
<dbReference type="InterPro" id="IPR020846">
    <property type="entry name" value="MFS_dom"/>
</dbReference>
<evidence type="ECO:0000256" key="5">
    <source>
        <dbReference type="ARBA" id="ARBA00022554"/>
    </source>
</evidence>
<dbReference type="GO" id="GO:0009705">
    <property type="term" value="C:plant-type vacuole membrane"/>
    <property type="evidence" value="ECO:0007669"/>
    <property type="project" value="UniProtKB-ARBA"/>
</dbReference>
<gene>
    <name evidence="15" type="ORF">M0R45_003808</name>
</gene>
<evidence type="ECO:0000256" key="7">
    <source>
        <dbReference type="ARBA" id="ARBA00022692"/>
    </source>
</evidence>
<feature type="transmembrane region" description="Helical" evidence="13">
    <location>
        <begin position="43"/>
        <end position="62"/>
    </location>
</feature>
<feature type="transmembrane region" description="Helical" evidence="13">
    <location>
        <begin position="613"/>
        <end position="631"/>
    </location>
</feature>
<feature type="transmembrane region" description="Helical" evidence="13">
    <location>
        <begin position="74"/>
        <end position="92"/>
    </location>
</feature>
<evidence type="ECO:0000256" key="8">
    <source>
        <dbReference type="ARBA" id="ARBA00022989"/>
    </source>
</evidence>
<evidence type="ECO:0000256" key="9">
    <source>
        <dbReference type="ARBA" id="ARBA00023136"/>
    </source>
</evidence>
<feature type="domain" description="Major facilitator superfamily (MFS) profile" evidence="14">
    <location>
        <begin position="7"/>
        <end position="698"/>
    </location>
</feature>
<evidence type="ECO:0000256" key="1">
    <source>
        <dbReference type="ARBA" id="ARBA00004128"/>
    </source>
</evidence>
<keyword evidence="16" id="KW-1185">Reference proteome</keyword>
<dbReference type="PROSITE" id="PS00216">
    <property type="entry name" value="SUGAR_TRANSPORT_1"/>
    <property type="match status" value="2"/>
</dbReference>
<keyword evidence="3" id="KW-0813">Transport</keyword>
<feature type="transmembrane region" description="Helical" evidence="13">
    <location>
        <begin position="576"/>
        <end position="601"/>
    </location>
</feature>
<dbReference type="FunFam" id="1.20.1250.20:FF:000103">
    <property type="entry name" value="monosaccharide-sensing protein 2"/>
    <property type="match status" value="1"/>
</dbReference>
<keyword evidence="8 13" id="KW-1133">Transmembrane helix</keyword>
<evidence type="ECO:0000313" key="15">
    <source>
        <dbReference type="EMBL" id="KAK9948222.1"/>
    </source>
</evidence>
<dbReference type="InterPro" id="IPR005828">
    <property type="entry name" value="MFS_sugar_transport-like"/>
</dbReference>
<dbReference type="AlphaFoldDB" id="A0AAW1YH98"/>
<evidence type="ECO:0000256" key="4">
    <source>
        <dbReference type="ARBA" id="ARBA00022553"/>
    </source>
</evidence>
<dbReference type="Gene3D" id="1.20.1250.20">
    <property type="entry name" value="MFS general substrate transporter like domains"/>
    <property type="match status" value="2"/>
</dbReference>
<dbReference type="FunFam" id="1.20.1250.20:FF:000108">
    <property type="entry name" value="Monosaccharide-sensing protein 2"/>
    <property type="match status" value="1"/>
</dbReference>
<evidence type="ECO:0000256" key="3">
    <source>
        <dbReference type="ARBA" id="ARBA00022448"/>
    </source>
</evidence>
<dbReference type="EMBL" id="JBEDUW010000001">
    <property type="protein sequence ID" value="KAK9948222.1"/>
    <property type="molecule type" value="Genomic_DNA"/>
</dbReference>
<sequence length="719" mass="77019">MRGAVFVAVAAAIGNMLQGWDNSVIAGSVLYIKKEFNLESEPTFEGLIVATSLIGATLITTFSGPASDLLGRRTMLIMSSLFFFISGLVMLWSPNVYVLLLARLLDGFGTGLAVTLVPAYISEIAPPDIRGTLNTLPQFTGSGGMFLSYCMVFGMSLMDSPSWRLMLGVLSIPSLAYFALTVLYLAESPRWLVSKGRILEAKQVLQRLNDREDVSGELALLVEGLNSGKETSLEEYIICPSNVLNQAKTEDKYQIMLYGAEEGVSYIAKPVTGLNLTSHHGSAANQSSLSLKDPLVTLFSSVHEKLSERGSKGSSMLPFLGSVLVNAGEHHSKHWDMESQTDDEDHESETSGAYGDDSLRSPLISRQTTSVDKDMGMATPRSGGSSVLGVRGNTILNAGEAGNSTSSIDIGGGWQLAYKYAERVSKDGKKEAGVQRVYLHQESALGSQPASVVSISGVISQENKAIQAAALVSPPMIPPPEAVVKGPKWRELLEPGVKRALVVGIGLQVLEQIAGINGVLYYTPQIYERTGVTVLLSNIGLNSTSASLFLSAITTFFMLPCIATSMWLMDKAGRRSLLLSTLPILIVALAVLVFGGIVNLGTVWNATLSTASVGVYLCCFVMGFGIIPNILCAEIFPTRVRGLCIAICALTYWIGDIIITYSFPVMLSSIGFAGVFGIYVVGCILSWIFVYLKVPETKGMPLEVISEFFAAGVKPAADN</sequence>
<keyword evidence="5" id="KW-0926">Vacuole</keyword>
<dbReference type="PROSITE" id="PS50850">
    <property type="entry name" value="MFS"/>
    <property type="match status" value="1"/>
</dbReference>
<comment type="similarity">
    <text evidence="2">Belongs to the major facilitator superfamily. Sugar transporter (TC 2.A.1.1) family.</text>
</comment>
<dbReference type="PANTHER" id="PTHR48020:SF35">
    <property type="entry name" value="SUGAR TRANSPORTER"/>
    <property type="match status" value="1"/>
</dbReference>
<name>A0AAW1YH98_RUBAR</name>
<evidence type="ECO:0000256" key="12">
    <source>
        <dbReference type="SAM" id="MobiDB-lite"/>
    </source>
</evidence>
<evidence type="ECO:0000313" key="16">
    <source>
        <dbReference type="Proteomes" id="UP001457282"/>
    </source>
</evidence>
<keyword evidence="4" id="KW-0597">Phosphoprotein</keyword>
<comment type="catalytic activity">
    <reaction evidence="11">
        <text>sucrose(out) + H(+)(in) = sucrose(in) + H(+)(out)</text>
        <dbReference type="Rhea" id="RHEA:73211"/>
        <dbReference type="ChEBI" id="CHEBI:15378"/>
        <dbReference type="ChEBI" id="CHEBI:17992"/>
    </reaction>
    <physiologicalReaction direction="left-to-right" evidence="11">
        <dbReference type="Rhea" id="RHEA:73212"/>
    </physiologicalReaction>
</comment>
<dbReference type="Proteomes" id="UP001457282">
    <property type="component" value="Unassembled WGS sequence"/>
</dbReference>
<feature type="transmembrane region" description="Helical" evidence="13">
    <location>
        <begin position="543"/>
        <end position="569"/>
    </location>
</feature>
<dbReference type="PRINTS" id="PR00171">
    <property type="entry name" value="SUGRTRNSPORT"/>
</dbReference>
<dbReference type="GO" id="GO:0022857">
    <property type="term" value="F:transmembrane transporter activity"/>
    <property type="evidence" value="ECO:0007669"/>
    <property type="project" value="InterPro"/>
</dbReference>
<accession>A0AAW1YH98</accession>
<feature type="transmembrane region" description="Helical" evidence="13">
    <location>
        <begin position="669"/>
        <end position="692"/>
    </location>
</feature>
<evidence type="ECO:0000256" key="10">
    <source>
        <dbReference type="ARBA" id="ARBA00050663"/>
    </source>
</evidence>
<reference evidence="15 16" key="1">
    <citation type="journal article" date="2023" name="G3 (Bethesda)">
        <title>A chromosome-length genome assembly and annotation of blackberry (Rubus argutus, cv. 'Hillquist').</title>
        <authorList>
            <person name="Bruna T."/>
            <person name="Aryal R."/>
            <person name="Dudchenko O."/>
            <person name="Sargent D.J."/>
            <person name="Mead D."/>
            <person name="Buti M."/>
            <person name="Cavallini A."/>
            <person name="Hytonen T."/>
            <person name="Andres J."/>
            <person name="Pham M."/>
            <person name="Weisz D."/>
            <person name="Mascagni F."/>
            <person name="Usai G."/>
            <person name="Natali L."/>
            <person name="Bassil N."/>
            <person name="Fernandez G.E."/>
            <person name="Lomsadze A."/>
            <person name="Armour M."/>
            <person name="Olukolu B."/>
            <person name="Poorten T."/>
            <person name="Britton C."/>
            <person name="Davik J."/>
            <person name="Ashrafi H."/>
            <person name="Aiden E.L."/>
            <person name="Borodovsky M."/>
            <person name="Worthington M."/>
        </authorList>
    </citation>
    <scope>NUCLEOTIDE SEQUENCE [LARGE SCALE GENOMIC DNA]</scope>
    <source>
        <strain evidence="15">PI 553951</strain>
    </source>
</reference>
<evidence type="ECO:0000256" key="6">
    <source>
        <dbReference type="ARBA" id="ARBA00022597"/>
    </source>
</evidence>
<proteinExistence type="inferred from homology"/>
<organism evidence="15 16">
    <name type="scientific">Rubus argutus</name>
    <name type="common">Southern blackberry</name>
    <dbReference type="NCBI Taxonomy" id="59490"/>
    <lineage>
        <taxon>Eukaryota</taxon>
        <taxon>Viridiplantae</taxon>
        <taxon>Streptophyta</taxon>
        <taxon>Embryophyta</taxon>
        <taxon>Tracheophyta</taxon>
        <taxon>Spermatophyta</taxon>
        <taxon>Magnoliopsida</taxon>
        <taxon>eudicotyledons</taxon>
        <taxon>Gunneridae</taxon>
        <taxon>Pentapetalae</taxon>
        <taxon>rosids</taxon>
        <taxon>fabids</taxon>
        <taxon>Rosales</taxon>
        <taxon>Rosaceae</taxon>
        <taxon>Rosoideae</taxon>
        <taxon>Rosoideae incertae sedis</taxon>
        <taxon>Rubus</taxon>
    </lineage>
</organism>
<protein>
    <recommendedName>
        <fullName evidence="14">Major facilitator superfamily (MFS) profile domain-containing protein</fullName>
    </recommendedName>
</protein>
<dbReference type="SUPFAM" id="SSF103473">
    <property type="entry name" value="MFS general substrate transporter"/>
    <property type="match status" value="1"/>
</dbReference>
<feature type="transmembrane region" description="Helical" evidence="13">
    <location>
        <begin position="133"/>
        <end position="157"/>
    </location>
</feature>
<comment type="caution">
    <text evidence="15">The sequence shown here is derived from an EMBL/GenBank/DDBJ whole genome shotgun (WGS) entry which is preliminary data.</text>
</comment>
<keyword evidence="6" id="KW-0762">Sugar transport</keyword>
<keyword evidence="7 13" id="KW-0812">Transmembrane</keyword>
<dbReference type="InterPro" id="IPR005829">
    <property type="entry name" value="Sugar_transporter_CS"/>
</dbReference>